<dbReference type="AlphaFoldDB" id="A0A0B4GF82"/>
<keyword evidence="3" id="KW-1185">Reference proteome</keyword>
<name>A0A0B4GF82_METGA</name>
<dbReference type="OrthoDB" id="19981at2759"/>
<feature type="region of interest" description="Disordered" evidence="1">
    <location>
        <begin position="1"/>
        <end position="99"/>
    </location>
</feature>
<comment type="caution">
    <text evidence="2">The sequence shown here is derived from an EMBL/GenBank/DDBJ whole genome shotgun (WGS) entry which is preliminary data.</text>
</comment>
<dbReference type="EMBL" id="AZNH01000028">
    <property type="protein sequence ID" value="KID85690.1"/>
    <property type="molecule type" value="Genomic_DNA"/>
</dbReference>
<sequence length="530" mass="59387">MMINSSPEYAITKPGMSHYLSRKRDKPLRTYGRKAASTPEPRSEPPAKRVRIEPQAHINVERKLPAVQIPSSKKEQSDSTLKFEKESPPLPSAEAATRSSILQYFKPVPIEMKKLGHIEKKEDVHRNSEPALSRVVRRRRKARLLRIRATSLPSDESEDAMSPSGRDETDSNASSPDGKRKTLYAREGSVLSQGRRDSTSSDIKPGLGTRSGRSPTVQTTLNISSKAAFAECKPKSSVPDSLQPLPSACDPRIATMDRYDLDEESFRLLVQLQMEDIADISSGTDGKDLTTQENDFVVAAEQYKRELEQYLLAFCPESAGDCNLATVMPTDQAEVAANPEPPREELETNFETEREPLPECVSCGLQERGSVFKCPCEHDYCGQCMVNLLELAVVDESLFPPRCCKMEIPLDIMEPFLTGCQIRTFNEKKVEFGTPNRTYCHDLSLVESAASRRVLCVKVLVMNWKIVRMILLRKKLSVWPRRMDGRDAFRVAGWWNFTRDAITSHVIAKLSSAMFAVSDGRLAIALSGMR</sequence>
<protein>
    <submittedName>
        <fullName evidence="2">IBR finger domain-containing protein</fullName>
    </submittedName>
</protein>
<feature type="compositionally biased region" description="Basic and acidic residues" evidence="1">
    <location>
        <begin position="41"/>
        <end position="64"/>
    </location>
</feature>
<dbReference type="HOGENOM" id="CLU_513955_0_0_1"/>
<feature type="compositionally biased region" description="Basic and acidic residues" evidence="1">
    <location>
        <begin position="72"/>
        <end position="87"/>
    </location>
</feature>
<evidence type="ECO:0000313" key="2">
    <source>
        <dbReference type="EMBL" id="KID85690.1"/>
    </source>
</evidence>
<organism evidence="2 3">
    <name type="scientific">Metarhizium guizhouense (strain ARSEF 977)</name>
    <dbReference type="NCBI Taxonomy" id="1276136"/>
    <lineage>
        <taxon>Eukaryota</taxon>
        <taxon>Fungi</taxon>
        <taxon>Dikarya</taxon>
        <taxon>Ascomycota</taxon>
        <taxon>Pezizomycotina</taxon>
        <taxon>Sordariomycetes</taxon>
        <taxon>Hypocreomycetidae</taxon>
        <taxon>Hypocreales</taxon>
        <taxon>Clavicipitaceae</taxon>
        <taxon>Metarhizium</taxon>
    </lineage>
</organism>
<accession>A0A0B4GF82</accession>
<reference evidence="2 3" key="1">
    <citation type="journal article" date="2014" name="Proc. Natl. Acad. Sci. U.S.A.">
        <title>Trajectory and genomic determinants of fungal-pathogen speciation and host adaptation.</title>
        <authorList>
            <person name="Hu X."/>
            <person name="Xiao G."/>
            <person name="Zheng P."/>
            <person name="Shang Y."/>
            <person name="Su Y."/>
            <person name="Zhang X."/>
            <person name="Liu X."/>
            <person name="Zhan S."/>
            <person name="St Leger R.J."/>
            <person name="Wang C."/>
        </authorList>
    </citation>
    <scope>NUCLEOTIDE SEQUENCE [LARGE SCALE GENOMIC DNA]</scope>
    <source>
        <strain evidence="2 3">ARSEF 977</strain>
    </source>
</reference>
<feature type="compositionally biased region" description="Basic residues" evidence="1">
    <location>
        <begin position="135"/>
        <end position="146"/>
    </location>
</feature>
<proteinExistence type="predicted"/>
<evidence type="ECO:0000313" key="3">
    <source>
        <dbReference type="Proteomes" id="UP000031192"/>
    </source>
</evidence>
<feature type="region of interest" description="Disordered" evidence="1">
    <location>
        <begin position="120"/>
        <end position="218"/>
    </location>
</feature>
<dbReference type="Proteomes" id="UP000031192">
    <property type="component" value="Unassembled WGS sequence"/>
</dbReference>
<gene>
    <name evidence="2" type="ORF">MGU_07227</name>
</gene>
<evidence type="ECO:0000256" key="1">
    <source>
        <dbReference type="SAM" id="MobiDB-lite"/>
    </source>
</evidence>